<dbReference type="EMBL" id="JBHUDX010000030">
    <property type="protein sequence ID" value="MFD1659149.1"/>
    <property type="molecule type" value="Genomic_DNA"/>
</dbReference>
<gene>
    <name evidence="7" type="ORF">ACFSL4_13240</name>
</gene>
<keyword evidence="2 5" id="KW-0812">Transmembrane</keyword>
<proteinExistence type="predicted"/>
<feature type="domain" description="DUF202" evidence="6">
    <location>
        <begin position="14"/>
        <end position="77"/>
    </location>
</feature>
<protein>
    <submittedName>
        <fullName evidence="7">DUF202 domain-containing protein</fullName>
    </submittedName>
</protein>
<evidence type="ECO:0000256" key="1">
    <source>
        <dbReference type="ARBA" id="ARBA00004127"/>
    </source>
</evidence>
<evidence type="ECO:0000313" key="7">
    <source>
        <dbReference type="EMBL" id="MFD1659149.1"/>
    </source>
</evidence>
<comment type="subcellular location">
    <subcellularLocation>
        <location evidence="1">Endomembrane system</location>
        <topology evidence="1">Multi-pass membrane protein</topology>
    </subcellularLocation>
</comment>
<dbReference type="Proteomes" id="UP001597261">
    <property type="component" value="Unassembled WGS sequence"/>
</dbReference>
<dbReference type="Pfam" id="PF02656">
    <property type="entry name" value="DUF202"/>
    <property type="match status" value="1"/>
</dbReference>
<keyword evidence="3 5" id="KW-1133">Transmembrane helix</keyword>
<dbReference type="RefSeq" id="WP_381081970.1">
    <property type="nucleotide sequence ID" value="NZ_JBHUDX010000030.1"/>
</dbReference>
<evidence type="ECO:0000259" key="6">
    <source>
        <dbReference type="Pfam" id="PF02656"/>
    </source>
</evidence>
<sequence length="122" mass="13343">MNGNVSRPTTAAVDPGLQPERTDHAWRRTGFSFLAVGGLLMHARDGDSHLLGFVVGVPTIFFAMWVYRTGHARYRRAAGVVRARGIKGRVVAQNQIRITAVAVVTLQVLATVVEVNSRLHLI</sequence>
<evidence type="ECO:0000256" key="4">
    <source>
        <dbReference type="ARBA" id="ARBA00023136"/>
    </source>
</evidence>
<evidence type="ECO:0000256" key="5">
    <source>
        <dbReference type="SAM" id="Phobius"/>
    </source>
</evidence>
<keyword evidence="8" id="KW-1185">Reference proteome</keyword>
<feature type="transmembrane region" description="Helical" evidence="5">
    <location>
        <begin position="49"/>
        <end position="67"/>
    </location>
</feature>
<organism evidence="7 8">
    <name type="scientific">Streptomyces caeni</name>
    <dbReference type="NCBI Taxonomy" id="2307231"/>
    <lineage>
        <taxon>Bacteria</taxon>
        <taxon>Bacillati</taxon>
        <taxon>Actinomycetota</taxon>
        <taxon>Actinomycetes</taxon>
        <taxon>Kitasatosporales</taxon>
        <taxon>Streptomycetaceae</taxon>
        <taxon>Streptomyces</taxon>
    </lineage>
</organism>
<dbReference type="InterPro" id="IPR003807">
    <property type="entry name" value="DUF202"/>
</dbReference>
<accession>A0ABW4IPE0</accession>
<reference evidence="8" key="1">
    <citation type="journal article" date="2019" name="Int. J. Syst. Evol. Microbiol.">
        <title>The Global Catalogue of Microorganisms (GCM) 10K type strain sequencing project: providing services to taxonomists for standard genome sequencing and annotation.</title>
        <authorList>
            <consortium name="The Broad Institute Genomics Platform"/>
            <consortium name="The Broad Institute Genome Sequencing Center for Infectious Disease"/>
            <person name="Wu L."/>
            <person name="Ma J."/>
        </authorList>
    </citation>
    <scope>NUCLEOTIDE SEQUENCE [LARGE SCALE GENOMIC DNA]</scope>
    <source>
        <strain evidence="8">CGMCC 1.12470</strain>
    </source>
</reference>
<comment type="caution">
    <text evidence="7">The sequence shown here is derived from an EMBL/GenBank/DDBJ whole genome shotgun (WGS) entry which is preliminary data.</text>
</comment>
<evidence type="ECO:0000256" key="2">
    <source>
        <dbReference type="ARBA" id="ARBA00022692"/>
    </source>
</evidence>
<evidence type="ECO:0000313" key="8">
    <source>
        <dbReference type="Proteomes" id="UP001597261"/>
    </source>
</evidence>
<evidence type="ECO:0000256" key="3">
    <source>
        <dbReference type="ARBA" id="ARBA00022989"/>
    </source>
</evidence>
<name>A0ABW4IPE0_9ACTN</name>
<keyword evidence="4 5" id="KW-0472">Membrane</keyword>